<dbReference type="InterPro" id="IPR029071">
    <property type="entry name" value="Ubiquitin-like_domsf"/>
</dbReference>
<comment type="subunit">
    <text evidence="12">Interacts with MAP2K7 and GTP-bound NRAS.</text>
</comment>
<dbReference type="InterPro" id="IPR019787">
    <property type="entry name" value="Znf_PHD-finger"/>
</dbReference>
<evidence type="ECO:0000256" key="11">
    <source>
        <dbReference type="ARBA" id="ARBA00055595"/>
    </source>
</evidence>
<feature type="compositionally biased region" description="Basic and acidic residues" evidence="18">
    <location>
        <begin position="1137"/>
        <end position="1148"/>
    </location>
</feature>
<feature type="compositionally biased region" description="Polar residues" evidence="18">
    <location>
        <begin position="812"/>
        <end position="823"/>
    </location>
</feature>
<comment type="function">
    <text evidence="11">Negatively regulates stress-induced JNK activation and apoptosis by promoting MAP2K7 phosphorylation and inhibiting its ability to activate JNK. Following prolonged stress, anti-apoptotic effect stops because of degradation of RASSF7 protein via the ubiquitin-proteasome pathway. Required for the activation of AURKB and chromosomal congression during mitosis where it stimulates microtubule polymerization.</text>
</comment>
<keyword evidence="5" id="KW-0479">Metal-binding</keyword>
<protein>
    <recommendedName>
        <fullName evidence="15">PHD and RING finger domain-containing protein 1</fullName>
    </recommendedName>
    <alternativeName>
        <fullName evidence="14">Ras association domain-containing protein 7</fullName>
    </alternativeName>
</protein>
<dbReference type="InterPro" id="IPR001965">
    <property type="entry name" value="Znf_PHD"/>
</dbReference>
<dbReference type="SUPFAM" id="SSF57903">
    <property type="entry name" value="FYVE/PHD zinc finger"/>
    <property type="match status" value="1"/>
</dbReference>
<feature type="compositionally biased region" description="Basic residues" evidence="18">
    <location>
        <begin position="1553"/>
        <end position="1565"/>
    </location>
</feature>
<proteinExistence type="predicted"/>
<keyword evidence="3" id="KW-0597">Phosphoprotein</keyword>
<dbReference type="EMBL" id="CAAGRJ010022387">
    <property type="protein sequence ID" value="VFV36243.1"/>
    <property type="molecule type" value="Genomic_DNA"/>
</dbReference>
<dbReference type="CDD" id="cd16635">
    <property type="entry name" value="mRING-HC-C3HC3D_PHRF1"/>
    <property type="match status" value="1"/>
</dbReference>
<feature type="compositionally biased region" description="Low complexity" evidence="18">
    <location>
        <begin position="1774"/>
        <end position="1784"/>
    </location>
</feature>
<sequence length="2083" mass="222213">MVGTNGGARGGALGLRANGAAGRGSPAALEAAGCGGDGAGRREAASSSLGPGGRRAPRTGMLSGLAAMELKVWVDGIQRVVCGVSEQTTCQEVVIALAQAIGQTGRFVLVQRLREKERQLLPQECPVGAQATCGQFASDVQFVLRRTGPSLAGRPSSDSCPPPERCPVRASLPPKPRPALGHEPRKALTFSLGFGCPGLAPIPALPEPVAPVAPMPGSCADLQGLERRVRRNALELGQEAFWEQELRREQVREREGQARLQALSAATAEHAARLQALDAQARALEAELHLASEAPGPPSPTASATERLRQDLAVQERQSAEVQGSLALVSRALEAAERALQAQAQELEELNRELRQCNLQQFIQQTGAAPPPPPQPDGGPPGTQWFPPTGGAGREGPGSRHRALPGRGARGGGGGGGGGLVEGVARAAAVSAQAQPEGHEVLGAKRQCLAMDDDSLDELVDRSPGPDGRSRLNPAVLASSAEDSGDGSSGSSEDDTGSERSYSTDGEDDGEDEEGGLEDQSGSEDSEEEGREEGGLETLVAVADTQGTLEANGAFNSDDDSESCPICLNAFRDQALGTPENCAHYFCLDCIVEWSKNANSCPVDRTIFKCICIRARFGGKILKKIPVENARAGRDEEEDPTFCEVCGRSDREDRLLLCDGCDAGYHMECLDPPLQEVPVDEWFCPECAAPGAAPTADAGPVTEEEVSLILADVVPTTSRLRPHVGRTRAIARTRQSERVRATVNRNRISTARRIQHVPRYLMSSLLDETIEAVAAGLSTAVYQRPVAPRAPAKRRRRAGRRKKVSGRRKTQSRSSVKTRGSGTRSKKRQGRAKKRKGKRSKNEATARSRIARTLGLRGPVRGACTPSVHKPADPSLGLMRADIGVATLSLFGDPYELDPFDSSEEQSADPASPLSAKRRVLSQSALRSHRPVARPVSVGLSRRSVPAAAPEPEVDEAPVPDLVGSILSGQSLLMMNGADITIHRDGSLSAKKAAPVSFPRSSGAPPQGGRGPGACLLPGAPRSGSGLQSAGLRCHGGPTPSCVPALTPAAAVRLDSSVTPPSGQAQNLSNVSRPGLKHSDAPGCDGDSRHARPLSSVSSKTSGSCSHLPRASALQGQAVKPAPRRPSISELPRIPKVRREDGGGRRADAAPASEQRVEIPSSCISRLTGREGPGQPSHGARAEGEPSSRGPQEPGTHSGGGSQSPATLGPSKGKGVSSTFESFRINIPGNTAHSGRLSNPGFCNTFRPVDNKVQRKENPAPLFSIRKAKQLKSEIYDPFDPTGSDSGSAGSSPERLGSGLLPSEITRTISINSPKAPALQTVRCVTSYTVEKVFGTEPESPRGSSASTLELRGEGAAEGSSDLEQEGQGVASRAQRPSPPEPWEDRDQLPCSTFFGSEERTVTCVTDVEPGAPPSPGAPQTTTHRVVELRPPSCSRSTSSSRGRKKAKRKRAEAREHRRTRSGSRSGSRSGERSSRSVSPPVGEGHPKRQQPKARGRRSSSDHSSSHERAKRKKVKDEGRRRRRDSWGRGRRRSRSRSRSGSPGSSSHERRESRRRKRRRSGSRSRGRECSPPSSLERARRHRHTRERSPRERSPRERPRVRWSSRERRKRKSGSPRSPSAEHRSREHQRPRSREKRPRPRSPERKLVPPPQEEQKPDREQPAKPLVSVGADASPAGAEAHKEAPDVPAECPPEDLDYGDSVEAGHVFEEFSSDAFFLQLDDMSSPPSPESTDSSPERDFPPNPVVPPASQQQDPALVAVIRREVALIHDDEAAQPLPQAQGPQEKPLLQQDAAGAATAPGTLGSQAGVGVPAGKEEGASQTPLLRAKALVKRVTWNLQEAESGVPAEERGLRTPLHRPQKPREGAWETEDVGPSVVFQQASFSEPPAPGYAHAESGFPDAEPSQVYTPNLPTAPALPLSLPPYVPASQPTVQFILQGSLPLASGGVAQSPAPAPTAPTTASEPAGHAAVAGNSEERAAAAPRPAAEKAKTEEYMKKLHTQERAVEEVKLAIKPFYQKREVTKDEYKDILRKAVQKICHSKSGEINPVKVANLVKAYVDKYRHMRRHRRAEAGEEAPPQGTES</sequence>
<dbReference type="Pfam" id="PF13639">
    <property type="entry name" value="zf-RING_2"/>
    <property type="match status" value="1"/>
</dbReference>
<keyword evidence="10" id="KW-0206">Cytoskeleton</keyword>
<evidence type="ECO:0000256" key="9">
    <source>
        <dbReference type="ARBA" id="ARBA00023054"/>
    </source>
</evidence>
<keyword evidence="7" id="KW-0862">Zinc</keyword>
<evidence type="ECO:0000256" key="7">
    <source>
        <dbReference type="ARBA" id="ARBA00022833"/>
    </source>
</evidence>
<evidence type="ECO:0000256" key="1">
    <source>
        <dbReference type="ARBA" id="ARBA00004300"/>
    </source>
</evidence>
<evidence type="ECO:0000256" key="13">
    <source>
        <dbReference type="ARBA" id="ARBA00064669"/>
    </source>
</evidence>
<dbReference type="PANTHER" id="PTHR12618">
    <property type="entry name" value="PHD AND RING FINGER DOMAIN-CONTAINING PROTEIN 1"/>
    <property type="match status" value="1"/>
</dbReference>
<evidence type="ECO:0000256" key="8">
    <source>
        <dbReference type="ARBA" id="ARBA00022843"/>
    </source>
</evidence>
<dbReference type="InterPro" id="IPR047157">
    <property type="entry name" value="PHRF1/Atg35"/>
</dbReference>
<evidence type="ECO:0000256" key="16">
    <source>
        <dbReference type="PROSITE-ProRule" id="PRU00175"/>
    </source>
</evidence>
<dbReference type="SMART" id="SM00249">
    <property type="entry name" value="PHD"/>
    <property type="match status" value="1"/>
</dbReference>
<feature type="compositionally biased region" description="Acidic residues" evidence="18">
    <location>
        <begin position="505"/>
        <end position="531"/>
    </location>
</feature>
<dbReference type="Gene3D" id="3.30.40.10">
    <property type="entry name" value="Zinc/RING finger domain, C3HC4 (zinc finger)"/>
    <property type="match status" value="2"/>
</dbReference>
<feature type="compositionally biased region" description="Gly residues" evidence="18">
    <location>
        <begin position="408"/>
        <end position="418"/>
    </location>
</feature>
<dbReference type="CDD" id="cd15536">
    <property type="entry name" value="PHD_PHRF1"/>
    <property type="match status" value="1"/>
</dbReference>
<dbReference type="SUPFAM" id="SSF54236">
    <property type="entry name" value="Ubiquitin-like"/>
    <property type="match status" value="1"/>
</dbReference>
<keyword evidence="2" id="KW-0963">Cytoplasm</keyword>
<feature type="compositionally biased region" description="Basic and acidic residues" evidence="18">
    <location>
        <begin position="1587"/>
        <end position="1606"/>
    </location>
</feature>
<evidence type="ECO:0000256" key="5">
    <source>
        <dbReference type="ARBA" id="ARBA00022723"/>
    </source>
</evidence>
<feature type="region of interest" description="Disordered" evidence="18">
    <location>
        <begin position="993"/>
        <end position="1032"/>
    </location>
</feature>
<evidence type="ECO:0000256" key="12">
    <source>
        <dbReference type="ARBA" id="ARBA00062530"/>
    </source>
</evidence>
<evidence type="ECO:0000256" key="3">
    <source>
        <dbReference type="ARBA" id="ARBA00022553"/>
    </source>
</evidence>
<dbReference type="InterPro" id="IPR017907">
    <property type="entry name" value="Znf_RING_CS"/>
</dbReference>
<evidence type="ECO:0000259" key="21">
    <source>
        <dbReference type="PROSITE" id="PS50200"/>
    </source>
</evidence>
<feature type="compositionally biased region" description="Low complexity" evidence="18">
    <location>
        <begin position="1095"/>
        <end position="1106"/>
    </location>
</feature>
<accession>A0A485NVQ5</accession>
<evidence type="ECO:0000313" key="23">
    <source>
        <dbReference type="Proteomes" id="UP000386466"/>
    </source>
</evidence>
<name>A0A485NVQ5_LYNPA</name>
<evidence type="ECO:0000256" key="15">
    <source>
        <dbReference type="ARBA" id="ARBA00073980"/>
    </source>
</evidence>
<feature type="region of interest" description="Disordered" evidence="18">
    <location>
        <begin position="899"/>
        <end position="959"/>
    </location>
</feature>
<dbReference type="Pfam" id="PF00788">
    <property type="entry name" value="RA"/>
    <property type="match status" value="1"/>
</dbReference>
<organism evidence="22 23">
    <name type="scientific">Lynx pardinus</name>
    <name type="common">Iberian lynx</name>
    <name type="synonym">Felis pardina</name>
    <dbReference type="NCBI Taxonomy" id="191816"/>
    <lineage>
        <taxon>Eukaryota</taxon>
        <taxon>Metazoa</taxon>
        <taxon>Chordata</taxon>
        <taxon>Craniata</taxon>
        <taxon>Vertebrata</taxon>
        <taxon>Euteleostomi</taxon>
        <taxon>Mammalia</taxon>
        <taxon>Eutheria</taxon>
        <taxon>Laurasiatheria</taxon>
        <taxon>Carnivora</taxon>
        <taxon>Feliformia</taxon>
        <taxon>Felidae</taxon>
        <taxon>Felinae</taxon>
        <taxon>Lynx</taxon>
    </lineage>
</organism>
<dbReference type="FunFam" id="3.30.40.10:FF:000526">
    <property type="entry name" value="PHD and ring finger domains 1"/>
    <property type="match status" value="1"/>
</dbReference>
<feature type="compositionally biased region" description="Basic and acidic residues" evidence="18">
    <location>
        <begin position="1515"/>
        <end position="1528"/>
    </location>
</feature>
<feature type="compositionally biased region" description="Basic residues" evidence="18">
    <location>
        <begin position="1488"/>
        <end position="1498"/>
    </location>
</feature>
<feature type="compositionally biased region" description="Polar residues" evidence="18">
    <location>
        <begin position="1056"/>
        <end position="1072"/>
    </location>
</feature>
<feature type="region of interest" description="Disordered" evidence="18">
    <location>
        <begin position="785"/>
        <end position="872"/>
    </location>
</feature>
<feature type="coiled-coil region" evidence="17">
    <location>
        <begin position="326"/>
        <end position="360"/>
    </location>
</feature>
<feature type="coiled-coil region" evidence="17">
    <location>
        <begin position="267"/>
        <end position="294"/>
    </location>
</feature>
<feature type="region of interest" description="Disordered" evidence="18">
    <location>
        <begin position="1770"/>
        <end position="1821"/>
    </location>
</feature>
<dbReference type="CDD" id="cd16135">
    <property type="entry name" value="RA_RASSF7"/>
    <property type="match status" value="1"/>
</dbReference>
<keyword evidence="23" id="KW-1185">Reference proteome</keyword>
<dbReference type="Proteomes" id="UP000386466">
    <property type="component" value="Unassembled WGS sequence"/>
</dbReference>
<dbReference type="Gene3D" id="3.10.20.90">
    <property type="entry name" value="Phosphatidylinositol 3-kinase Catalytic Subunit, Chain A, domain 1"/>
    <property type="match status" value="1"/>
</dbReference>
<dbReference type="FunFam" id="3.10.20.90:FF:000132">
    <property type="entry name" value="Ras association domain-containing protein 7"/>
    <property type="match status" value="1"/>
</dbReference>
<comment type="subunit">
    <text evidence="13">Interacts with POLR2A (via the C-terminal domain).</text>
</comment>
<feature type="compositionally biased region" description="Basic and acidic residues" evidence="18">
    <location>
        <begin position="1620"/>
        <end position="1632"/>
    </location>
</feature>
<evidence type="ECO:0000256" key="14">
    <source>
        <dbReference type="ARBA" id="ARBA00073477"/>
    </source>
</evidence>
<dbReference type="PROSITE" id="PS50016">
    <property type="entry name" value="ZF_PHD_2"/>
    <property type="match status" value="1"/>
</dbReference>
<dbReference type="InterPro" id="IPR057031">
    <property type="entry name" value="SFR19-like_C"/>
</dbReference>
<dbReference type="GO" id="GO:0005813">
    <property type="term" value="C:centrosome"/>
    <property type="evidence" value="ECO:0007669"/>
    <property type="project" value="UniProtKB-SubCell"/>
</dbReference>
<dbReference type="GO" id="GO:0006915">
    <property type="term" value="P:apoptotic process"/>
    <property type="evidence" value="ECO:0007669"/>
    <property type="project" value="UniProtKB-KW"/>
</dbReference>
<dbReference type="Pfam" id="PF23030">
    <property type="entry name" value="SCAF11-like_C"/>
    <property type="match status" value="1"/>
</dbReference>
<feature type="compositionally biased region" description="Basic residues" evidence="18">
    <location>
        <begin position="824"/>
        <end position="839"/>
    </location>
</feature>
<gene>
    <name evidence="22" type="ORF">LYPA_23C016202</name>
</gene>
<keyword evidence="9 17" id="KW-0175">Coiled coil</keyword>
<evidence type="ECO:0000256" key="10">
    <source>
        <dbReference type="ARBA" id="ARBA00023212"/>
    </source>
</evidence>
<feature type="region of interest" description="Disordered" evidence="18">
    <location>
        <begin position="1276"/>
        <end position="1300"/>
    </location>
</feature>
<feature type="compositionally biased region" description="Basic residues" evidence="18">
    <location>
        <begin position="1529"/>
        <end position="1538"/>
    </location>
</feature>
<dbReference type="PROSITE" id="PS50200">
    <property type="entry name" value="RA"/>
    <property type="match status" value="1"/>
</dbReference>
<feature type="domain" description="PHD-type" evidence="19">
    <location>
        <begin position="640"/>
        <end position="690"/>
    </location>
</feature>
<feature type="region of interest" description="Disordered" evidence="18">
    <location>
        <begin position="1335"/>
        <end position="1705"/>
    </location>
</feature>
<dbReference type="GO" id="GO:0008270">
    <property type="term" value="F:zinc ion binding"/>
    <property type="evidence" value="ECO:0007669"/>
    <property type="project" value="UniProtKB-KW"/>
</dbReference>
<feature type="region of interest" description="Disordered" evidence="18">
    <location>
        <begin position="478"/>
        <end position="534"/>
    </location>
</feature>
<feature type="compositionally biased region" description="Basic and acidic residues" evidence="18">
    <location>
        <begin position="1641"/>
        <end position="1662"/>
    </location>
</feature>
<feature type="region of interest" description="Disordered" evidence="18">
    <location>
        <begin position="148"/>
        <end position="181"/>
    </location>
</feature>
<feature type="compositionally biased region" description="Basic residues" evidence="18">
    <location>
        <begin position="1442"/>
        <end position="1462"/>
    </location>
</feature>
<evidence type="ECO:0000256" key="4">
    <source>
        <dbReference type="ARBA" id="ARBA00022703"/>
    </source>
</evidence>
<feature type="compositionally biased region" description="Low complexity" evidence="18">
    <location>
        <begin position="1721"/>
        <end position="1734"/>
    </location>
</feature>
<feature type="region of interest" description="Disordered" evidence="18">
    <location>
        <begin position="1718"/>
        <end position="1755"/>
    </location>
</feature>
<evidence type="ECO:0000256" key="6">
    <source>
        <dbReference type="ARBA" id="ARBA00022771"/>
    </source>
</evidence>
<dbReference type="InterPro" id="IPR000159">
    <property type="entry name" value="RA_dom"/>
</dbReference>
<evidence type="ECO:0000256" key="18">
    <source>
        <dbReference type="SAM" id="MobiDB-lite"/>
    </source>
</evidence>
<comment type="subcellular location">
    <subcellularLocation>
        <location evidence="1">Cytoplasm</location>
        <location evidence="1">Cytoskeleton</location>
        <location evidence="1">Microtubule organizing center</location>
        <location evidence="1">Centrosome</location>
    </subcellularLocation>
</comment>
<dbReference type="Pfam" id="PF00628">
    <property type="entry name" value="PHD"/>
    <property type="match status" value="1"/>
</dbReference>
<keyword evidence="4" id="KW-0053">Apoptosis</keyword>
<keyword evidence="6 16" id="KW-0863">Zinc-finger</keyword>
<feature type="compositionally biased region" description="Low complexity" evidence="18">
    <location>
        <begin position="1430"/>
        <end position="1441"/>
    </location>
</feature>
<dbReference type="PROSITE" id="PS50089">
    <property type="entry name" value="ZF_RING_2"/>
    <property type="match status" value="1"/>
</dbReference>
<evidence type="ECO:0000256" key="17">
    <source>
        <dbReference type="SAM" id="Coils"/>
    </source>
</evidence>
<feature type="compositionally biased region" description="Low complexity" evidence="18">
    <location>
        <begin position="1793"/>
        <end position="1802"/>
    </location>
</feature>
<feature type="region of interest" description="Disordered" evidence="18">
    <location>
        <begin position="1056"/>
        <end position="1217"/>
    </location>
</feature>
<dbReference type="InterPro" id="IPR013083">
    <property type="entry name" value="Znf_RING/FYVE/PHD"/>
</dbReference>
<feature type="compositionally biased region" description="Basic residues" evidence="18">
    <location>
        <begin position="791"/>
        <end position="811"/>
    </location>
</feature>
<feature type="region of interest" description="Disordered" evidence="18">
    <location>
        <begin position="1944"/>
        <end position="1990"/>
    </location>
</feature>
<feature type="region of interest" description="Disordered" evidence="18">
    <location>
        <begin position="1841"/>
        <end position="1913"/>
    </location>
</feature>
<evidence type="ECO:0000259" key="19">
    <source>
        <dbReference type="PROSITE" id="PS50016"/>
    </source>
</evidence>
<evidence type="ECO:0000259" key="20">
    <source>
        <dbReference type="PROSITE" id="PS50089"/>
    </source>
</evidence>
<dbReference type="InterPro" id="IPR001841">
    <property type="entry name" value="Znf_RING"/>
</dbReference>
<dbReference type="SMART" id="SM00184">
    <property type="entry name" value="RING"/>
    <property type="match status" value="2"/>
</dbReference>
<dbReference type="InterPro" id="IPR033631">
    <property type="entry name" value="RASSF7_RA"/>
</dbReference>
<evidence type="ECO:0000256" key="2">
    <source>
        <dbReference type="ARBA" id="ARBA00022490"/>
    </source>
</evidence>
<dbReference type="SMART" id="SM00314">
    <property type="entry name" value="RA"/>
    <property type="match status" value="1"/>
</dbReference>
<feature type="domain" description="Ras-associating" evidence="21">
    <location>
        <begin position="70"/>
        <end position="149"/>
    </location>
</feature>
<keyword evidence="8" id="KW-0832">Ubl conjugation</keyword>
<evidence type="ECO:0000313" key="22">
    <source>
        <dbReference type="EMBL" id="VFV36243.1"/>
    </source>
</evidence>
<dbReference type="GO" id="GO:0007165">
    <property type="term" value="P:signal transduction"/>
    <property type="evidence" value="ECO:0007669"/>
    <property type="project" value="InterPro"/>
</dbReference>
<dbReference type="PANTHER" id="PTHR12618:SF20">
    <property type="entry name" value="PHD AND RING FINGER DOMAIN-CONTAINING PROTEIN 1"/>
    <property type="match status" value="1"/>
</dbReference>
<feature type="compositionally biased region" description="Basic and acidic residues" evidence="18">
    <location>
        <begin position="1499"/>
        <end position="1508"/>
    </location>
</feature>
<reference evidence="22 23" key="1">
    <citation type="submission" date="2019-01" db="EMBL/GenBank/DDBJ databases">
        <authorList>
            <person name="Alioto T."/>
            <person name="Alioto T."/>
        </authorList>
    </citation>
    <scope>NUCLEOTIDE SEQUENCE [LARGE SCALE GENOMIC DNA]</scope>
</reference>
<dbReference type="InterPro" id="IPR011011">
    <property type="entry name" value="Znf_FYVE_PHD"/>
</dbReference>
<dbReference type="SUPFAM" id="SSF57850">
    <property type="entry name" value="RING/U-box"/>
    <property type="match status" value="1"/>
</dbReference>
<feature type="compositionally biased region" description="Pro residues" evidence="18">
    <location>
        <begin position="369"/>
        <end position="379"/>
    </location>
</feature>
<feature type="region of interest" description="Disordered" evidence="18">
    <location>
        <begin position="365"/>
        <end position="418"/>
    </location>
</feature>
<dbReference type="PROSITE" id="PS00518">
    <property type="entry name" value="ZF_RING_1"/>
    <property type="match status" value="1"/>
</dbReference>
<feature type="domain" description="RING-type" evidence="20">
    <location>
        <begin position="564"/>
        <end position="605"/>
    </location>
</feature>